<proteinExistence type="predicted"/>
<evidence type="ECO:0000256" key="1">
    <source>
        <dbReference type="SAM" id="MobiDB-lite"/>
    </source>
</evidence>
<dbReference type="Proteomes" id="UP001186944">
    <property type="component" value="Unassembled WGS sequence"/>
</dbReference>
<dbReference type="AlphaFoldDB" id="A0AA89BW43"/>
<feature type="compositionally biased region" description="Polar residues" evidence="1">
    <location>
        <begin position="101"/>
        <end position="123"/>
    </location>
</feature>
<gene>
    <name evidence="2" type="ORF">FSP39_001491</name>
</gene>
<evidence type="ECO:0000313" key="3">
    <source>
        <dbReference type="Proteomes" id="UP001186944"/>
    </source>
</evidence>
<reference evidence="2" key="1">
    <citation type="submission" date="2019-08" db="EMBL/GenBank/DDBJ databases">
        <title>The improved chromosome-level genome for the pearl oyster Pinctada fucata martensii using PacBio sequencing and Hi-C.</title>
        <authorList>
            <person name="Zheng Z."/>
        </authorList>
    </citation>
    <scope>NUCLEOTIDE SEQUENCE</scope>
    <source>
        <strain evidence="2">ZZ-2019</strain>
        <tissue evidence="2">Adductor muscle</tissue>
    </source>
</reference>
<accession>A0AA89BW43</accession>
<protein>
    <submittedName>
        <fullName evidence="2">Uncharacterized protein</fullName>
    </submittedName>
</protein>
<organism evidence="2 3">
    <name type="scientific">Pinctada imbricata</name>
    <name type="common">Atlantic pearl-oyster</name>
    <name type="synonym">Pinctada martensii</name>
    <dbReference type="NCBI Taxonomy" id="66713"/>
    <lineage>
        <taxon>Eukaryota</taxon>
        <taxon>Metazoa</taxon>
        <taxon>Spiralia</taxon>
        <taxon>Lophotrochozoa</taxon>
        <taxon>Mollusca</taxon>
        <taxon>Bivalvia</taxon>
        <taxon>Autobranchia</taxon>
        <taxon>Pteriomorphia</taxon>
        <taxon>Pterioida</taxon>
        <taxon>Pterioidea</taxon>
        <taxon>Pteriidae</taxon>
        <taxon>Pinctada</taxon>
    </lineage>
</organism>
<keyword evidence="3" id="KW-1185">Reference proteome</keyword>
<name>A0AA89BW43_PINIB</name>
<sequence length="198" mass="22636">MIAFKIPRQRLYYWIKALSILYYEHYGNQSKYNVNCYDDKQNNNLKAIVIEVEEDINLSFKITLFVTTGTLQVQGNKTDIFVNDFQSLMSLVNRKEEQNRSLESQSEANNISDNENISDTNSVETDDGSEETTMKMLNTNIVEIQTPVASPVRTPVTIRKLPKTPDEKIMSHIGRIEDGLLTAFNRGMSSLEDDTNVQ</sequence>
<dbReference type="EMBL" id="VSWD01000007">
    <property type="protein sequence ID" value="KAK3096584.1"/>
    <property type="molecule type" value="Genomic_DNA"/>
</dbReference>
<evidence type="ECO:0000313" key="2">
    <source>
        <dbReference type="EMBL" id="KAK3096584.1"/>
    </source>
</evidence>
<comment type="caution">
    <text evidence="2">The sequence shown here is derived from an EMBL/GenBank/DDBJ whole genome shotgun (WGS) entry which is preliminary data.</text>
</comment>
<feature type="region of interest" description="Disordered" evidence="1">
    <location>
        <begin position="96"/>
        <end position="129"/>
    </location>
</feature>